<name>A0A2U9R823_PICKU</name>
<dbReference type="VEuPathDB" id="FungiDB:C5L36_0D02300"/>
<feature type="region of interest" description="Disordered" evidence="1">
    <location>
        <begin position="678"/>
        <end position="711"/>
    </location>
</feature>
<proteinExistence type="predicted"/>
<dbReference type="KEGG" id="pkz:C5L36_0D02300"/>
<protein>
    <recommendedName>
        <fullName evidence="4">DNA replication regulator Sld3 C-terminal domain-containing protein</fullName>
    </recommendedName>
</protein>
<sequence length="711" mass="81379">MKKFTCVRPNFSSSLEFFSKKLEIQVEILSTVNSSAWYANLSRGKDLGIIRLKVDKETNEYLDGMLDSATTFGFFVKLNTNLLSYGFMYRITASKQWIIKPFKDKPLLVDRPPHKYLEDIDYLSVKVSNDVLRGKSTSLRINETFPDLVKHSRKYMQLQQKKAHESKDVLKSIDPIEFLLDQYFTILYDDSFVIERFVKFSVSKMHLLKHNNSQLGKECLTKLLVHSLHKFDKRYDIAVSEGTEVSELITKWLSPEILLDPLESKFRENIFNKLGIDKQAKVTFTDNGKIAECFNNLKIRDAKLQILIDMELLKVIKTEDPGTRLTPIHVPSTAKPARPKGKRTQLISKRYSNKPTDKKRRLIPTLLGSVIPEDFDVDVDLRGQSEPEVEITRETLEKLIEGLFEKLCVCDAIYGWDYKDDKSSWGFVLSCILPYYERIHRRIISNLAIKSRGPAYLLKLKTRKEKKEKEAKRQRKGVEKSHKSTERRSTNIDLSKIKLTRQNSSFSSSKIDLSRKIISMNESVSNSTGLVDDAPFSIERVDSSNGFMNNKKRKLQAPDAKSNQHPDDLLGTNVTKPKQVVQPSQEPIDLFYHNQIIEATPRKQELEKKQTIPELSYINGNTPHQDSGIIAGSSPFRMVSSPSKIITQITETSNLERIQVMPGVFEFGSSPAKTIIESPIIKSSKQTQDSEPNSSVKLNPIKSTKRKLSFK</sequence>
<feature type="compositionally biased region" description="Basic and acidic residues" evidence="1">
    <location>
        <begin position="465"/>
        <end position="490"/>
    </location>
</feature>
<evidence type="ECO:0008006" key="4">
    <source>
        <dbReference type="Google" id="ProtNLM"/>
    </source>
</evidence>
<dbReference type="EMBL" id="CP028776">
    <property type="protein sequence ID" value="AWU77487.1"/>
    <property type="molecule type" value="Genomic_DNA"/>
</dbReference>
<dbReference type="AlphaFoldDB" id="A0A2U9R823"/>
<dbReference type="OrthoDB" id="5395343at2759"/>
<evidence type="ECO:0000256" key="1">
    <source>
        <dbReference type="SAM" id="MobiDB-lite"/>
    </source>
</evidence>
<gene>
    <name evidence="2" type="ORF">C5L36_0D02300</name>
</gene>
<evidence type="ECO:0000313" key="2">
    <source>
        <dbReference type="EMBL" id="AWU77487.1"/>
    </source>
</evidence>
<keyword evidence="3" id="KW-1185">Reference proteome</keyword>
<feature type="region of interest" description="Disordered" evidence="1">
    <location>
        <begin position="464"/>
        <end position="490"/>
    </location>
</feature>
<dbReference type="Gene3D" id="1.20.58.2130">
    <property type="match status" value="1"/>
</dbReference>
<feature type="region of interest" description="Disordered" evidence="1">
    <location>
        <begin position="545"/>
        <end position="573"/>
    </location>
</feature>
<reference evidence="2 3" key="1">
    <citation type="submission" date="2018-06" db="EMBL/GenBank/DDBJ databases">
        <title>Population genomics shows no distinction between pathogenic Candida krusei and environmental Pichia kudriavzevii: One species, four names.</title>
        <authorList>
            <person name="Douglass A.P."/>
            <person name="Offei B."/>
            <person name="Braun-Galleani S."/>
            <person name="Coughlan A.Y."/>
            <person name="Martos A."/>
            <person name="Ortiz-Merino R.A."/>
            <person name="Byrne K.P."/>
            <person name="Wolfe K.H."/>
        </authorList>
    </citation>
    <scope>NUCLEOTIDE SEQUENCE [LARGE SCALE GENOMIC DNA]</scope>
    <source>
        <strain evidence="2 3">CBS573</strain>
    </source>
</reference>
<accession>A0A2U9R823</accession>
<evidence type="ECO:0000313" key="3">
    <source>
        <dbReference type="Proteomes" id="UP000249293"/>
    </source>
</evidence>
<dbReference type="Proteomes" id="UP000249293">
    <property type="component" value="Chromosome 4"/>
</dbReference>
<dbReference type="RefSeq" id="XP_029322964.1">
    <property type="nucleotide sequence ID" value="XM_029467104.1"/>
</dbReference>
<feature type="compositionally biased region" description="Polar residues" evidence="1">
    <location>
        <begin position="681"/>
        <end position="697"/>
    </location>
</feature>
<dbReference type="GeneID" id="40385316"/>
<organism evidence="2 3">
    <name type="scientific">Pichia kudriavzevii</name>
    <name type="common">Yeast</name>
    <name type="synonym">Issatchenkia orientalis</name>
    <dbReference type="NCBI Taxonomy" id="4909"/>
    <lineage>
        <taxon>Eukaryota</taxon>
        <taxon>Fungi</taxon>
        <taxon>Dikarya</taxon>
        <taxon>Ascomycota</taxon>
        <taxon>Saccharomycotina</taxon>
        <taxon>Pichiomycetes</taxon>
        <taxon>Pichiales</taxon>
        <taxon>Pichiaceae</taxon>
        <taxon>Pichia</taxon>
    </lineage>
</organism>